<reference evidence="1" key="1">
    <citation type="journal article" date="2020" name="Stud. Mycol.">
        <title>101 Dothideomycetes genomes: a test case for predicting lifestyles and emergence of pathogens.</title>
        <authorList>
            <person name="Haridas S."/>
            <person name="Albert R."/>
            <person name="Binder M."/>
            <person name="Bloem J."/>
            <person name="Labutti K."/>
            <person name="Salamov A."/>
            <person name="Andreopoulos B."/>
            <person name="Baker S."/>
            <person name="Barry K."/>
            <person name="Bills G."/>
            <person name="Bluhm B."/>
            <person name="Cannon C."/>
            <person name="Castanera R."/>
            <person name="Culley D."/>
            <person name="Daum C."/>
            <person name="Ezra D."/>
            <person name="Gonzalez J."/>
            <person name="Henrissat B."/>
            <person name="Kuo A."/>
            <person name="Liang C."/>
            <person name="Lipzen A."/>
            <person name="Lutzoni F."/>
            <person name="Magnuson J."/>
            <person name="Mondo S."/>
            <person name="Nolan M."/>
            <person name="Ohm R."/>
            <person name="Pangilinan J."/>
            <person name="Park H.-J."/>
            <person name="Ramirez L."/>
            <person name="Alfaro M."/>
            <person name="Sun H."/>
            <person name="Tritt A."/>
            <person name="Yoshinaga Y."/>
            <person name="Zwiers L.-H."/>
            <person name="Turgeon B."/>
            <person name="Goodwin S."/>
            <person name="Spatafora J."/>
            <person name="Crous P."/>
            <person name="Grigoriev I."/>
        </authorList>
    </citation>
    <scope>NUCLEOTIDE SEQUENCE</scope>
    <source>
        <strain evidence="1">ATCC 16933</strain>
    </source>
</reference>
<proteinExistence type="predicted"/>
<dbReference type="Proteomes" id="UP000799766">
    <property type="component" value="Unassembled WGS sequence"/>
</dbReference>
<accession>A0A6A6NZX3</accession>
<sequence length="96" mass="11008">MSRWLCSWLFSSIDRERSGSSAVVWRKTSALVRQHAAARSTDHSRVPRAKFARRGASRFSLRMNTERYMHVDLNCGFFSLSQTRGTLFSGLFCLDS</sequence>
<evidence type="ECO:0000313" key="2">
    <source>
        <dbReference type="Proteomes" id="UP000799766"/>
    </source>
</evidence>
<name>A0A6A6NZX3_9PEZI</name>
<evidence type="ECO:0000313" key="1">
    <source>
        <dbReference type="EMBL" id="KAF2457084.1"/>
    </source>
</evidence>
<protein>
    <submittedName>
        <fullName evidence="1">Uncharacterized protein</fullName>
    </submittedName>
</protein>
<dbReference type="AlphaFoldDB" id="A0A6A6NZX3"/>
<gene>
    <name evidence="1" type="ORF">BDY21DRAFT_33891</name>
</gene>
<keyword evidence="2" id="KW-1185">Reference proteome</keyword>
<dbReference type="EMBL" id="MU001681">
    <property type="protein sequence ID" value="KAF2457084.1"/>
    <property type="molecule type" value="Genomic_DNA"/>
</dbReference>
<organism evidence="1 2">
    <name type="scientific">Lineolata rhizophorae</name>
    <dbReference type="NCBI Taxonomy" id="578093"/>
    <lineage>
        <taxon>Eukaryota</taxon>
        <taxon>Fungi</taxon>
        <taxon>Dikarya</taxon>
        <taxon>Ascomycota</taxon>
        <taxon>Pezizomycotina</taxon>
        <taxon>Dothideomycetes</taxon>
        <taxon>Dothideomycetes incertae sedis</taxon>
        <taxon>Lineolatales</taxon>
        <taxon>Lineolataceae</taxon>
        <taxon>Lineolata</taxon>
    </lineage>
</organism>